<dbReference type="Proteomes" id="UP000823521">
    <property type="component" value="Unassembled WGS sequence"/>
</dbReference>
<organism evidence="1 2">
    <name type="scientific">Micromonospora echinofusca</name>
    <dbReference type="NCBI Taxonomy" id="47858"/>
    <lineage>
        <taxon>Bacteria</taxon>
        <taxon>Bacillati</taxon>
        <taxon>Actinomycetota</taxon>
        <taxon>Actinomycetes</taxon>
        <taxon>Micromonosporales</taxon>
        <taxon>Micromonosporaceae</taxon>
        <taxon>Micromonospora</taxon>
    </lineage>
</organism>
<comment type="caution">
    <text evidence="1">The sequence shown here is derived from an EMBL/GenBank/DDBJ whole genome shotgun (WGS) entry which is preliminary data.</text>
</comment>
<sequence length="93" mass="9346">MTGLVFAGGLAAGPALANELGVESKPAAPVVQTDTKADAKADKPAEAVGVVDRAKLLPHGVPSGQSRIDLGAEQTGNVKEIIAATKKAGMDER</sequence>
<protein>
    <submittedName>
        <fullName evidence="1">Uncharacterized protein</fullName>
    </submittedName>
</protein>
<reference evidence="1 2" key="1">
    <citation type="submission" date="2019-12" db="EMBL/GenBank/DDBJ databases">
        <title>Whole genome sequencing of endophytic Actinobacterium Micromonospora sp. MPMI6T.</title>
        <authorList>
            <person name="Evv R."/>
            <person name="Podile A.R."/>
        </authorList>
    </citation>
    <scope>NUCLEOTIDE SEQUENCE [LARGE SCALE GENOMIC DNA]</scope>
    <source>
        <strain evidence="1 2">MPMI6</strain>
    </source>
</reference>
<evidence type="ECO:0000313" key="2">
    <source>
        <dbReference type="Proteomes" id="UP000823521"/>
    </source>
</evidence>
<proteinExistence type="predicted"/>
<evidence type="ECO:0000313" key="1">
    <source>
        <dbReference type="EMBL" id="MBO4211019.1"/>
    </source>
</evidence>
<gene>
    <name evidence="1" type="ORF">GSF22_34270</name>
</gene>
<name>A0ABS3W2K6_MICEH</name>
<keyword evidence="2" id="KW-1185">Reference proteome</keyword>
<feature type="non-terminal residue" evidence="1">
    <location>
        <position position="93"/>
    </location>
</feature>
<dbReference type="EMBL" id="WVUH01000773">
    <property type="protein sequence ID" value="MBO4211019.1"/>
    <property type="molecule type" value="Genomic_DNA"/>
</dbReference>
<accession>A0ABS3W2K6</accession>